<keyword evidence="5" id="KW-1185">Reference proteome</keyword>
<dbReference type="InterPro" id="IPR043128">
    <property type="entry name" value="Rev_trsase/Diguanyl_cyclase"/>
</dbReference>
<evidence type="ECO:0000313" key="4">
    <source>
        <dbReference type="Ensembl" id="ENSACAP00000037337.1"/>
    </source>
</evidence>
<reference evidence="4" key="1">
    <citation type="submission" date="2009-12" db="EMBL/GenBank/DDBJ databases">
        <title>The Genome Sequence of Anolis carolinensis (Green Anole Lizard).</title>
        <authorList>
            <consortium name="The Genome Sequencing Platform"/>
            <person name="Di Palma F."/>
            <person name="Alfoldi J."/>
            <person name="Heiman D."/>
            <person name="Young S."/>
            <person name="Grabherr M."/>
            <person name="Johnson J."/>
            <person name="Lander E.S."/>
            <person name="Lindblad-Toh K."/>
        </authorList>
    </citation>
    <scope>NUCLEOTIDE SEQUENCE [LARGE SCALE GENOMIC DNA]</scope>
    <source>
        <strain evidence="4">JBL SC #1</strain>
    </source>
</reference>
<comment type="similarity">
    <text evidence="1">Belongs to the beta type-B retroviral polymerase family. HERV class-II K(HML-2) pol subfamily.</text>
</comment>
<protein>
    <recommendedName>
        <fullName evidence="2">ribonuclease H</fullName>
        <ecNumber evidence="2">3.1.26.4</ecNumber>
    </recommendedName>
</protein>
<dbReference type="InParanoid" id="A0A803TQ47"/>
<dbReference type="PROSITE" id="PS50878">
    <property type="entry name" value="RT_POL"/>
    <property type="match status" value="1"/>
</dbReference>
<dbReference type="SUPFAM" id="SSF56672">
    <property type="entry name" value="DNA/RNA polymerases"/>
    <property type="match status" value="1"/>
</dbReference>
<organism evidence="4 5">
    <name type="scientific">Anolis carolinensis</name>
    <name type="common">Green anole</name>
    <name type="synonym">American chameleon</name>
    <dbReference type="NCBI Taxonomy" id="28377"/>
    <lineage>
        <taxon>Eukaryota</taxon>
        <taxon>Metazoa</taxon>
        <taxon>Chordata</taxon>
        <taxon>Craniata</taxon>
        <taxon>Vertebrata</taxon>
        <taxon>Euteleostomi</taxon>
        <taxon>Lepidosauria</taxon>
        <taxon>Squamata</taxon>
        <taxon>Bifurcata</taxon>
        <taxon>Unidentata</taxon>
        <taxon>Episquamata</taxon>
        <taxon>Toxicofera</taxon>
        <taxon>Iguania</taxon>
        <taxon>Dactyloidae</taxon>
        <taxon>Anolis</taxon>
    </lineage>
</organism>
<dbReference type="EC" id="3.1.26.4" evidence="2"/>
<dbReference type="Ensembl" id="ENSACAT00000057505.1">
    <property type="protein sequence ID" value="ENSACAP00000037337.1"/>
    <property type="gene ID" value="ENSACAG00000035224.1"/>
</dbReference>
<dbReference type="AlphaFoldDB" id="A0A803TQ47"/>
<evidence type="ECO:0000259" key="3">
    <source>
        <dbReference type="PROSITE" id="PS50878"/>
    </source>
</evidence>
<evidence type="ECO:0000313" key="5">
    <source>
        <dbReference type="Proteomes" id="UP000001646"/>
    </source>
</evidence>
<dbReference type="Gene3D" id="3.30.70.270">
    <property type="match status" value="1"/>
</dbReference>
<dbReference type="Proteomes" id="UP000001646">
    <property type="component" value="Unplaced"/>
</dbReference>
<reference evidence="4" key="3">
    <citation type="submission" date="2025-09" db="UniProtKB">
        <authorList>
            <consortium name="Ensembl"/>
        </authorList>
    </citation>
    <scope>IDENTIFICATION</scope>
</reference>
<dbReference type="GeneTree" id="ENSGT01150000286929"/>
<evidence type="ECO:0000256" key="2">
    <source>
        <dbReference type="ARBA" id="ARBA00012180"/>
    </source>
</evidence>
<dbReference type="PANTHER" id="PTHR47027:SF8">
    <property type="entry name" value="RIBONUCLEASE H"/>
    <property type="match status" value="1"/>
</dbReference>
<dbReference type="GO" id="GO:0004523">
    <property type="term" value="F:RNA-DNA hybrid ribonuclease activity"/>
    <property type="evidence" value="ECO:0007669"/>
    <property type="project" value="UniProtKB-EC"/>
</dbReference>
<proteinExistence type="inferred from homology"/>
<dbReference type="PANTHER" id="PTHR47027">
    <property type="entry name" value="REVERSE TRANSCRIPTASE DOMAIN-CONTAINING PROTEIN"/>
    <property type="match status" value="1"/>
</dbReference>
<name>A0A803TQ47_ANOCA</name>
<dbReference type="Pfam" id="PF00078">
    <property type="entry name" value="RVT_1"/>
    <property type="match status" value="1"/>
</dbReference>
<evidence type="ECO:0000256" key="1">
    <source>
        <dbReference type="ARBA" id="ARBA00010879"/>
    </source>
</evidence>
<sequence>MGIPSHLVCLLRNLYKDQVATVRTDHGTTDRFKIGKGVWQGCILSPSLFNSYAEHIMRHAGLEESKAGVKIAGRNINNLRYADDTTLMTESEEELRSLITKVKEESAKAGLQLNVKKTKIMATTSIDNWQIEGENVEAVTDFIFLGVKITADADCSQEIRRRLLLGRRAMANLDKIVKSRDITLATKVCIVKAMVFPIVTYGCESWTIRKAERRKIDAFELWCWRKILRVPWTARRSNQSILQEIMPGCSLEGRILEAKLKYFGHIMRRRESFEKITMLGEMEGKRKRGQPRARWMDGILEVTELTLKELGAVTADRELRHGLVHEITKSRRQLND</sequence>
<dbReference type="InterPro" id="IPR043502">
    <property type="entry name" value="DNA/RNA_pol_sf"/>
</dbReference>
<dbReference type="InterPro" id="IPR000477">
    <property type="entry name" value="RT_dom"/>
</dbReference>
<reference evidence="4" key="2">
    <citation type="submission" date="2025-08" db="UniProtKB">
        <authorList>
            <consortium name="Ensembl"/>
        </authorList>
    </citation>
    <scope>IDENTIFICATION</scope>
</reference>
<feature type="domain" description="Reverse transcriptase" evidence="3">
    <location>
        <begin position="1"/>
        <end position="149"/>
    </location>
</feature>
<accession>A0A803TQ47</accession>